<organism evidence="2 3">
    <name type="scientific">Actinokineospora soli</name>
    <dbReference type="NCBI Taxonomy" id="1048753"/>
    <lineage>
        <taxon>Bacteria</taxon>
        <taxon>Bacillati</taxon>
        <taxon>Actinomycetota</taxon>
        <taxon>Actinomycetes</taxon>
        <taxon>Pseudonocardiales</taxon>
        <taxon>Pseudonocardiaceae</taxon>
        <taxon>Actinokineospora</taxon>
    </lineage>
</organism>
<dbReference type="EMBL" id="JBHTEY010000004">
    <property type="protein sequence ID" value="MFC7614344.1"/>
    <property type="molecule type" value="Genomic_DNA"/>
</dbReference>
<evidence type="ECO:0000313" key="2">
    <source>
        <dbReference type="EMBL" id="MFC7614344.1"/>
    </source>
</evidence>
<reference evidence="3" key="1">
    <citation type="journal article" date="2019" name="Int. J. Syst. Evol. Microbiol.">
        <title>The Global Catalogue of Microorganisms (GCM) 10K type strain sequencing project: providing services to taxonomists for standard genome sequencing and annotation.</title>
        <authorList>
            <consortium name="The Broad Institute Genomics Platform"/>
            <consortium name="The Broad Institute Genome Sequencing Center for Infectious Disease"/>
            <person name="Wu L."/>
            <person name="Ma J."/>
        </authorList>
    </citation>
    <scope>NUCLEOTIDE SEQUENCE [LARGE SCALE GENOMIC DNA]</scope>
    <source>
        <strain evidence="3">JCM 17695</strain>
    </source>
</reference>
<keyword evidence="3" id="KW-1185">Reference proteome</keyword>
<feature type="region of interest" description="Disordered" evidence="1">
    <location>
        <begin position="82"/>
        <end position="109"/>
    </location>
</feature>
<gene>
    <name evidence="2" type="ORF">ACFQV2_13240</name>
</gene>
<evidence type="ECO:0000313" key="3">
    <source>
        <dbReference type="Proteomes" id="UP001596512"/>
    </source>
</evidence>
<protein>
    <submittedName>
        <fullName evidence="2">Uncharacterized protein</fullName>
    </submittedName>
</protein>
<feature type="compositionally biased region" description="Polar residues" evidence="1">
    <location>
        <begin position="82"/>
        <end position="97"/>
    </location>
</feature>
<evidence type="ECO:0000256" key="1">
    <source>
        <dbReference type="SAM" id="MobiDB-lite"/>
    </source>
</evidence>
<dbReference type="Proteomes" id="UP001596512">
    <property type="component" value="Unassembled WGS sequence"/>
</dbReference>
<name>A0ABW2TLU8_9PSEU</name>
<comment type="caution">
    <text evidence="2">The sequence shown here is derived from an EMBL/GenBank/DDBJ whole genome shotgun (WGS) entry which is preliminary data.</text>
</comment>
<accession>A0ABW2TLU8</accession>
<sequence length="143" mass="14730">MAPSPGTVSVPVRSPLAHSKCAIHVQSQEAVRALSRKVSASVLVISYGTATGSTRHPLDWASWTAFGSTGLPTARGCWASRSISTSRNSGGSPQGAFSTIPGGGGRRSTTSTAMSVIVTLRSACRACRVTRTCPWSAIAPSAR</sequence>
<proteinExistence type="predicted"/>